<evidence type="ECO:0000256" key="2">
    <source>
        <dbReference type="ARBA" id="ARBA00022723"/>
    </source>
</evidence>
<comment type="caution">
    <text evidence="11">The sequence shown here is derived from an EMBL/GenBank/DDBJ whole genome shotgun (WGS) entry which is preliminary data.</text>
</comment>
<keyword evidence="6" id="KW-0865">Zymogen</keyword>
<dbReference type="InterPro" id="IPR050819">
    <property type="entry name" value="Tripeptidyl-peptidase_I"/>
</dbReference>
<dbReference type="Pfam" id="PF09286">
    <property type="entry name" value="Pro-kuma_activ"/>
    <property type="match status" value="1"/>
</dbReference>
<evidence type="ECO:0000259" key="10">
    <source>
        <dbReference type="PROSITE" id="PS51695"/>
    </source>
</evidence>
<feature type="active site" description="Charge relay system" evidence="9">
    <location>
        <position position="485"/>
    </location>
</feature>
<comment type="cofactor">
    <cofactor evidence="9">
        <name>Ca(2+)</name>
        <dbReference type="ChEBI" id="CHEBI:29108"/>
    </cofactor>
    <text evidence="9">Binds 1 Ca(2+) ion per subunit.</text>
</comment>
<keyword evidence="1 9" id="KW-0645">Protease</keyword>
<reference evidence="11" key="1">
    <citation type="submission" date="2023-01" db="EMBL/GenBank/DDBJ databases">
        <title>Metagenome sequencing of chrysophaentin producing Chrysophaeum taylorii.</title>
        <authorList>
            <person name="Davison J."/>
            <person name="Bewley C."/>
        </authorList>
    </citation>
    <scope>NUCLEOTIDE SEQUENCE</scope>
    <source>
        <strain evidence="11">NIES-1699</strain>
    </source>
</reference>
<keyword evidence="3 9" id="KW-0378">Hydrolase</keyword>
<evidence type="ECO:0000256" key="8">
    <source>
        <dbReference type="ARBA" id="ARBA00023619"/>
    </source>
</evidence>
<evidence type="ECO:0000313" key="12">
    <source>
        <dbReference type="Proteomes" id="UP001230188"/>
    </source>
</evidence>
<sequence>MLSKLLIVAGGVLAFRTQMEEDVKKFSSANWKVGARVEESEELAIEFWLKHDKEDIRDFEKELLALSTPGSPKYGKWLSPEEIVEKLSPSREAIDAVLDFVVNDLGARDVHVIKHKSVVKVKVPAGAVERALETRLFHHTHVNYTKVDIVRVVEPYSLPTHVARHVSLVGELVRFPRMRFADVTPVVNLTAPEDAASEWSACGSRYSAYVNPSVLAERYGFTFPKRTYASGNSIAVAEFQDEYYDDTDLKDFSELCGLSETVTVSKTVGGNSATRCSVGLEPCIESLLDIEYAGAIAGAIPLQVYYSSSYSLLDLASTLSDAIEPPLVVSVSYGDDEAEQTGSAFMEAVNTAFMKNGASGISILFAAGDQGVWGREGLGTEYHPDFPAGSPYVTAVGGTDFVIKSTIGAEKAWEDGGSGFSDEFDTASWQTEEVEAYLKTDDLPSSSFYNQDGRGYPDVSALAGEVNPYLISYKDGTYGGVSGTSAASPVVAAMIAQINDARLSLGKSSLGFLNPMLYAAGEEGGCFNDVVLGTTSGGYAGGFTAEKGWDAATGYGTIIYSKLEEFALTY</sequence>
<dbReference type="GO" id="GO:0004252">
    <property type="term" value="F:serine-type endopeptidase activity"/>
    <property type="evidence" value="ECO:0007669"/>
    <property type="project" value="UniProtKB-UniRule"/>
</dbReference>
<feature type="domain" description="Peptidase S53" evidence="10">
    <location>
        <begin position="209"/>
        <end position="570"/>
    </location>
</feature>
<keyword evidence="2 9" id="KW-0479">Metal-binding</keyword>
<keyword evidence="12" id="KW-1185">Reference proteome</keyword>
<dbReference type="EC" id="3.4.21.62" evidence="8"/>
<gene>
    <name evidence="11" type="ORF">CTAYLR_001391</name>
</gene>
<feature type="active site" description="Charge relay system" evidence="9">
    <location>
        <position position="289"/>
    </location>
</feature>
<organism evidence="11 12">
    <name type="scientific">Chrysophaeum taylorii</name>
    <dbReference type="NCBI Taxonomy" id="2483200"/>
    <lineage>
        <taxon>Eukaryota</taxon>
        <taxon>Sar</taxon>
        <taxon>Stramenopiles</taxon>
        <taxon>Ochrophyta</taxon>
        <taxon>Pelagophyceae</taxon>
        <taxon>Pelagomonadales</taxon>
        <taxon>Pelagomonadaceae</taxon>
        <taxon>Chrysophaeum</taxon>
    </lineage>
</organism>
<dbReference type="GO" id="GO:0006508">
    <property type="term" value="P:proteolysis"/>
    <property type="evidence" value="ECO:0007669"/>
    <property type="project" value="UniProtKB-KW"/>
</dbReference>
<evidence type="ECO:0000256" key="6">
    <source>
        <dbReference type="ARBA" id="ARBA00023145"/>
    </source>
</evidence>
<evidence type="ECO:0000256" key="3">
    <source>
        <dbReference type="ARBA" id="ARBA00022801"/>
    </source>
</evidence>
<dbReference type="GO" id="GO:0008240">
    <property type="term" value="F:tripeptidyl-peptidase activity"/>
    <property type="evidence" value="ECO:0007669"/>
    <property type="project" value="TreeGrafter"/>
</dbReference>
<dbReference type="SUPFAM" id="SSF54897">
    <property type="entry name" value="Protease propeptides/inhibitors"/>
    <property type="match status" value="1"/>
</dbReference>
<dbReference type="Gene3D" id="3.40.50.200">
    <property type="entry name" value="Peptidase S8/S53 domain"/>
    <property type="match status" value="1"/>
</dbReference>
<dbReference type="InterPro" id="IPR023828">
    <property type="entry name" value="Peptidase_S8_Ser-AS"/>
</dbReference>
<evidence type="ECO:0000256" key="7">
    <source>
        <dbReference type="ARBA" id="ARBA00023529"/>
    </source>
</evidence>
<dbReference type="SMART" id="SM00944">
    <property type="entry name" value="Pro-kuma_activ"/>
    <property type="match status" value="1"/>
</dbReference>
<dbReference type="PANTHER" id="PTHR14218:SF15">
    <property type="entry name" value="TRIPEPTIDYL-PEPTIDASE 1"/>
    <property type="match status" value="1"/>
</dbReference>
<feature type="active site" description="Charge relay system" evidence="9">
    <location>
        <position position="285"/>
    </location>
</feature>
<dbReference type="GO" id="GO:0046872">
    <property type="term" value="F:metal ion binding"/>
    <property type="evidence" value="ECO:0007669"/>
    <property type="project" value="UniProtKB-UniRule"/>
</dbReference>
<name>A0AAD7XES8_9STRA</name>
<dbReference type="Pfam" id="PF00082">
    <property type="entry name" value="Peptidase_S8"/>
    <property type="match status" value="1"/>
</dbReference>
<feature type="binding site" evidence="9">
    <location>
        <position position="548"/>
    </location>
    <ligand>
        <name>Ca(2+)</name>
        <dbReference type="ChEBI" id="CHEBI:29108"/>
    </ligand>
</feature>
<evidence type="ECO:0000256" key="9">
    <source>
        <dbReference type="PROSITE-ProRule" id="PRU01032"/>
    </source>
</evidence>
<evidence type="ECO:0000256" key="1">
    <source>
        <dbReference type="ARBA" id="ARBA00022670"/>
    </source>
</evidence>
<feature type="binding site" evidence="9">
    <location>
        <position position="530"/>
    </location>
    <ligand>
        <name>Ca(2+)</name>
        <dbReference type="ChEBI" id="CHEBI:29108"/>
    </ligand>
</feature>
<keyword evidence="5 9" id="KW-0106">Calcium</keyword>
<protein>
    <recommendedName>
        <fullName evidence="8">subtilisin</fullName>
        <ecNumber evidence="8">3.4.21.62</ecNumber>
    </recommendedName>
</protein>
<feature type="binding site" evidence="9">
    <location>
        <position position="529"/>
    </location>
    <ligand>
        <name>Ca(2+)</name>
        <dbReference type="ChEBI" id="CHEBI:29108"/>
    </ligand>
</feature>
<feature type="binding site" evidence="9">
    <location>
        <position position="550"/>
    </location>
    <ligand>
        <name>Ca(2+)</name>
        <dbReference type="ChEBI" id="CHEBI:29108"/>
    </ligand>
</feature>
<dbReference type="Proteomes" id="UP001230188">
    <property type="component" value="Unassembled WGS sequence"/>
</dbReference>
<dbReference type="PROSITE" id="PS00138">
    <property type="entry name" value="SUBTILASE_SER"/>
    <property type="match status" value="1"/>
</dbReference>
<accession>A0AAD7XES8</accession>
<dbReference type="InterPro" id="IPR000209">
    <property type="entry name" value="Peptidase_S8/S53_dom"/>
</dbReference>
<dbReference type="CDD" id="cd04056">
    <property type="entry name" value="Peptidases_S53"/>
    <property type="match status" value="1"/>
</dbReference>
<dbReference type="InterPro" id="IPR036852">
    <property type="entry name" value="Peptidase_S8/S53_dom_sf"/>
</dbReference>
<dbReference type="InterPro" id="IPR015366">
    <property type="entry name" value="S53_propep"/>
</dbReference>
<dbReference type="SUPFAM" id="SSF52743">
    <property type="entry name" value="Subtilisin-like"/>
    <property type="match status" value="1"/>
</dbReference>
<evidence type="ECO:0000256" key="5">
    <source>
        <dbReference type="ARBA" id="ARBA00022837"/>
    </source>
</evidence>
<dbReference type="PANTHER" id="PTHR14218">
    <property type="entry name" value="PROTEASE S8 TRIPEPTIDYL PEPTIDASE I CLN2"/>
    <property type="match status" value="1"/>
</dbReference>
<keyword evidence="4 9" id="KW-0720">Serine protease</keyword>
<dbReference type="InterPro" id="IPR030400">
    <property type="entry name" value="Sedolisin_dom"/>
</dbReference>
<proteinExistence type="predicted"/>
<dbReference type="EMBL" id="JAQMWT010000671">
    <property type="protein sequence ID" value="KAJ8598557.1"/>
    <property type="molecule type" value="Genomic_DNA"/>
</dbReference>
<comment type="catalytic activity">
    <reaction evidence="7">
        <text>Hydrolysis of proteins with broad specificity for peptide bonds, and a preference for a large uncharged residue in P1. Hydrolyzes peptide amides.</text>
        <dbReference type="EC" id="3.4.21.62"/>
    </reaction>
</comment>
<dbReference type="AlphaFoldDB" id="A0AAD7XES8"/>
<dbReference type="CDD" id="cd11377">
    <property type="entry name" value="Pro-peptidase_S53"/>
    <property type="match status" value="1"/>
</dbReference>
<evidence type="ECO:0000256" key="4">
    <source>
        <dbReference type="ARBA" id="ARBA00022825"/>
    </source>
</evidence>
<dbReference type="PROSITE" id="PS51695">
    <property type="entry name" value="SEDOLISIN"/>
    <property type="match status" value="1"/>
</dbReference>
<evidence type="ECO:0000313" key="11">
    <source>
        <dbReference type="EMBL" id="KAJ8598557.1"/>
    </source>
</evidence>